<dbReference type="PANTHER" id="PTHR12978:SF0">
    <property type="entry name" value="M7GPPPX DIPHOSPHATASE"/>
    <property type="match status" value="1"/>
</dbReference>
<evidence type="ECO:0000313" key="11">
    <source>
        <dbReference type="EMBL" id="CAD7284499.1"/>
    </source>
</evidence>
<proteinExistence type="inferred from homology"/>
<dbReference type="GO" id="GO:0005634">
    <property type="term" value="C:nucleus"/>
    <property type="evidence" value="ECO:0007669"/>
    <property type="project" value="UniProtKB-SubCell"/>
</dbReference>
<gene>
    <name evidence="11" type="ORF">NMOB1V02_LOCUS12105</name>
</gene>
<dbReference type="InterPro" id="IPR036265">
    <property type="entry name" value="HIT-like_sf"/>
</dbReference>
<accession>A0A7R9C1Z3</accession>
<dbReference type="InterPro" id="IPR008594">
    <property type="entry name" value="DcpS/DCS2"/>
</dbReference>
<dbReference type="SUPFAM" id="SSF54197">
    <property type="entry name" value="HIT-like"/>
    <property type="match status" value="1"/>
</dbReference>
<dbReference type="Gene3D" id="3.30.200.40">
    <property type="entry name" value="Scavenger mRNA decapping enzyme, N-terminal domain"/>
    <property type="match status" value="1"/>
</dbReference>
<evidence type="ECO:0000256" key="5">
    <source>
        <dbReference type="ARBA" id="ARBA00022801"/>
    </source>
</evidence>
<evidence type="ECO:0000256" key="9">
    <source>
        <dbReference type="PIRSR" id="PIRSR028973-1"/>
    </source>
</evidence>
<dbReference type="GO" id="GO:0000290">
    <property type="term" value="P:deadenylation-dependent decapping of nuclear-transcribed mRNA"/>
    <property type="evidence" value="ECO:0007669"/>
    <property type="project" value="UniProtKB-UniRule"/>
</dbReference>
<feature type="binding site" evidence="10">
    <location>
        <position position="127"/>
    </location>
    <ligand>
        <name>substrate</name>
    </ligand>
</feature>
<comment type="similarity">
    <text evidence="2 8">Belongs to the HIT family.</text>
</comment>
<dbReference type="Pfam" id="PF05652">
    <property type="entry name" value="DcpS"/>
    <property type="match status" value="1"/>
</dbReference>
<evidence type="ECO:0000256" key="10">
    <source>
        <dbReference type="PIRSR" id="PIRSR028973-2"/>
    </source>
</evidence>
<organism evidence="11">
    <name type="scientific">Notodromas monacha</name>
    <dbReference type="NCBI Taxonomy" id="399045"/>
    <lineage>
        <taxon>Eukaryota</taxon>
        <taxon>Metazoa</taxon>
        <taxon>Ecdysozoa</taxon>
        <taxon>Arthropoda</taxon>
        <taxon>Crustacea</taxon>
        <taxon>Oligostraca</taxon>
        <taxon>Ostracoda</taxon>
        <taxon>Podocopa</taxon>
        <taxon>Podocopida</taxon>
        <taxon>Cypridocopina</taxon>
        <taxon>Cypridoidea</taxon>
        <taxon>Cyprididae</taxon>
        <taxon>Notodromas</taxon>
    </lineage>
</organism>
<keyword evidence="6 8" id="KW-0539">Nucleus</keyword>
<sequence>MSAHHQFKLDAVINNDARLKFAAAKGKVGDGDGSLAVAVFHKEGFDQETMQGLFEPGVEWVPFLENDAYGGFTIKNPPAEQGAIRATFIHPATEKHVAKYTRQEDIFQYSENQYFSWVYNILEGKSEAERVCFRDDHPEDGFIMAPDLKWNGDNVEELYLLAIVNRHGIKSIRDLTGEHIPLLENILKKGTETIKEKYGVPSSKLKIFVHYHPSYNHFHVHFLHLNVEGFGSGIEKGHLLTTVISNLKIDPNYYKKSDLTVILRAEDPLKKLIEVAGKYDTVRKTGSKRFEFLITRMIWLSQFPDFRLKRRSLEELDSTPEHRIRSCYHAFSTPDNIVLCALRP</sequence>
<evidence type="ECO:0000256" key="4">
    <source>
        <dbReference type="ARBA" id="ARBA00015636"/>
    </source>
</evidence>
<evidence type="ECO:0000313" key="12">
    <source>
        <dbReference type="Proteomes" id="UP000678499"/>
    </source>
</evidence>
<feature type="binding site" evidence="10">
    <location>
        <position position="117"/>
    </location>
    <ligand>
        <name>substrate</name>
    </ligand>
</feature>
<dbReference type="EMBL" id="CAJPEX010008445">
    <property type="protein sequence ID" value="CAG0924651.1"/>
    <property type="molecule type" value="Genomic_DNA"/>
</dbReference>
<dbReference type="GO" id="GO:0006397">
    <property type="term" value="P:mRNA processing"/>
    <property type="evidence" value="ECO:0007669"/>
    <property type="project" value="UniProtKB-KW"/>
</dbReference>
<evidence type="ECO:0000256" key="8">
    <source>
        <dbReference type="PIRNR" id="PIRNR028973"/>
    </source>
</evidence>
<dbReference type="EC" id="3.6.1.59" evidence="3 8"/>
<feature type="binding site" evidence="10">
    <location>
        <begin position="210"/>
        <end position="221"/>
    </location>
    <ligand>
        <name>substrate</name>
    </ligand>
</feature>
<dbReference type="OrthoDB" id="10264956at2759"/>
<evidence type="ECO:0000256" key="6">
    <source>
        <dbReference type="ARBA" id="ARBA00023242"/>
    </source>
</evidence>
<feature type="binding site" evidence="10">
    <location>
        <position position="147"/>
    </location>
    <ligand>
        <name>substrate</name>
    </ligand>
</feature>
<dbReference type="InterPro" id="IPR011145">
    <property type="entry name" value="Scavenger_mRNA_decap_enz_N"/>
</dbReference>
<comment type="function">
    <text evidence="8">Decapping scavenger enzyme that catalyzes the cleavage of a residual cap structure following the degradation of mRNAs by the 3'-&gt;5' exosome-mediated mRNA decay pathway.</text>
</comment>
<dbReference type="FunFam" id="3.30.428.10:FF:000006">
    <property type="entry name" value="m7GpppX diphosphatase"/>
    <property type="match status" value="1"/>
</dbReference>
<comment type="catalytic activity">
    <reaction evidence="7 8">
        <text>a 5'-end (N(7)-methyl 5'-triphosphoguanosine)-ribonucleoside in mRNA + H2O = N(7)-methyl-GMP + a 5'-end diphospho-ribonucleoside in mRNA + 2 H(+)</text>
        <dbReference type="Rhea" id="RHEA:65388"/>
        <dbReference type="Rhea" id="RHEA-COMP:17165"/>
        <dbReference type="Rhea" id="RHEA-COMP:17167"/>
        <dbReference type="ChEBI" id="CHEBI:15377"/>
        <dbReference type="ChEBI" id="CHEBI:15378"/>
        <dbReference type="ChEBI" id="CHEBI:58285"/>
        <dbReference type="ChEBI" id="CHEBI:156461"/>
        <dbReference type="ChEBI" id="CHEBI:167616"/>
        <dbReference type="EC" id="3.6.1.59"/>
    </reaction>
</comment>
<dbReference type="AlphaFoldDB" id="A0A7R9C1Z3"/>
<dbReference type="PANTHER" id="PTHR12978">
    <property type="entry name" value="HISTIDINE TRIAD HIT PROTEIN MEMBER"/>
    <property type="match status" value="1"/>
</dbReference>
<keyword evidence="12" id="KW-1185">Reference proteome</keyword>
<dbReference type="GO" id="GO:0000340">
    <property type="term" value="F:RNA 7-methylguanosine cap binding"/>
    <property type="evidence" value="ECO:0007669"/>
    <property type="project" value="UniProtKB-UniRule"/>
</dbReference>
<feature type="binding site" evidence="10">
    <location>
        <position position="149"/>
    </location>
    <ligand>
        <name>substrate</name>
    </ligand>
</feature>
<dbReference type="GO" id="GO:0000932">
    <property type="term" value="C:P-body"/>
    <property type="evidence" value="ECO:0007669"/>
    <property type="project" value="TreeGrafter"/>
</dbReference>
<feature type="active site" description="Nucleophile" evidence="9">
    <location>
        <position position="219"/>
    </location>
</feature>
<dbReference type="PIRSF" id="PIRSF028973">
    <property type="entry name" value="Scavenger_mRNA_decap_enz"/>
    <property type="match status" value="1"/>
</dbReference>
<evidence type="ECO:0000256" key="1">
    <source>
        <dbReference type="ARBA" id="ARBA00004123"/>
    </source>
</evidence>
<protein>
    <recommendedName>
        <fullName evidence="4 8">m7GpppX diphosphatase</fullName>
        <ecNumber evidence="3 8">3.6.1.59</ecNumber>
    </recommendedName>
</protein>
<dbReference type="SUPFAM" id="SSF102860">
    <property type="entry name" value="mRNA decapping enzyme DcpS N-terminal domain"/>
    <property type="match status" value="1"/>
</dbReference>
<name>A0A7R9C1Z3_9CRUS</name>
<comment type="subcellular location">
    <subcellularLocation>
        <location evidence="1 8">Nucleus</location>
    </subcellularLocation>
</comment>
<dbReference type="Proteomes" id="UP000678499">
    <property type="component" value="Unassembled WGS sequence"/>
</dbReference>
<evidence type="ECO:0000256" key="2">
    <source>
        <dbReference type="ARBA" id="ARBA00010208"/>
    </source>
</evidence>
<dbReference type="EMBL" id="OA890482">
    <property type="protein sequence ID" value="CAD7284499.1"/>
    <property type="molecule type" value="Genomic_DNA"/>
</dbReference>
<keyword evidence="8" id="KW-0507">mRNA processing</keyword>
<dbReference type="Pfam" id="PF11969">
    <property type="entry name" value="DcpS_C"/>
    <property type="match status" value="1"/>
</dbReference>
<evidence type="ECO:0000256" key="7">
    <source>
        <dbReference type="ARBA" id="ARBA00048222"/>
    </source>
</evidence>
<dbReference type="Gene3D" id="3.30.428.10">
    <property type="entry name" value="HIT-like"/>
    <property type="match status" value="1"/>
</dbReference>
<keyword evidence="5 8" id="KW-0378">Hydrolase</keyword>
<evidence type="ECO:0000256" key="3">
    <source>
        <dbReference type="ARBA" id="ARBA00012520"/>
    </source>
</evidence>
<reference evidence="11" key="1">
    <citation type="submission" date="2020-11" db="EMBL/GenBank/DDBJ databases">
        <authorList>
            <person name="Tran Van P."/>
        </authorList>
    </citation>
    <scope>NUCLEOTIDE SEQUENCE</scope>
</reference>
<dbReference type="GO" id="GO:0140932">
    <property type="term" value="F:5'-(N(7)-methyl 5'-triphosphoguanosine)-[mRNA] diphosphatase activity"/>
    <property type="evidence" value="ECO:0007669"/>
    <property type="project" value="UniProtKB-EC"/>
</dbReference>